<accession>A0A376ISM8</accession>
<evidence type="ECO:0000313" key="2">
    <source>
        <dbReference type="Proteomes" id="UP000254088"/>
    </source>
</evidence>
<evidence type="ECO:0000313" key="1">
    <source>
        <dbReference type="EMBL" id="STM58502.1"/>
    </source>
</evidence>
<keyword evidence="1" id="KW-0378">Hydrolase</keyword>
<proteinExistence type="predicted"/>
<dbReference type="Proteomes" id="UP000254088">
    <property type="component" value="Unassembled WGS sequence"/>
</dbReference>
<dbReference type="EMBL" id="UGEX01000003">
    <property type="protein sequence ID" value="STM58502.1"/>
    <property type="molecule type" value="Genomic_DNA"/>
</dbReference>
<dbReference type="RefSeq" id="WP_001325248.1">
    <property type="nucleotide sequence ID" value="NZ_JANIMG010000017.1"/>
</dbReference>
<organism evidence="1 2">
    <name type="scientific">Escherichia coli</name>
    <dbReference type="NCBI Taxonomy" id="562"/>
    <lineage>
        <taxon>Bacteria</taxon>
        <taxon>Pseudomonadati</taxon>
        <taxon>Pseudomonadota</taxon>
        <taxon>Gammaproteobacteria</taxon>
        <taxon>Enterobacterales</taxon>
        <taxon>Enterobacteriaceae</taxon>
        <taxon>Escherichia</taxon>
    </lineage>
</organism>
<name>A0A376ISM8_ECOLX</name>
<dbReference type="AlphaFoldDB" id="A0A376ISM8"/>
<gene>
    <name evidence="1" type="primary">gmr_2</name>
    <name evidence="1" type="ORF">NCTC10429_05112</name>
</gene>
<sequence length="140" mass="15708">MKTVRESTTLYNFLGSHNSYWRLTESSDVLRFSTTETTEPERMLQLSAEQAARIREMTVITSSLMMSLTVDESDLSVHLVGRKINKREWAGNASAWHDTPAVARDLSHGLSFAEQVVSEAHSAIVILDSRGEYSTLQSLM</sequence>
<dbReference type="GO" id="GO:0071111">
    <property type="term" value="F:cyclic-guanylate-specific phosphodiesterase activity"/>
    <property type="evidence" value="ECO:0007669"/>
    <property type="project" value="UniProtKB-EC"/>
</dbReference>
<dbReference type="EC" id="3.1.4.52" evidence="1"/>
<protein>
    <submittedName>
        <fullName evidence="1">Modulator of Rnase II stability</fullName>
        <ecNumber evidence="1">3.1.4.52</ecNumber>
    </submittedName>
</protein>
<reference evidence="1 2" key="1">
    <citation type="submission" date="2018-06" db="EMBL/GenBank/DDBJ databases">
        <authorList>
            <consortium name="Pathogen Informatics"/>
            <person name="Doyle S."/>
        </authorList>
    </citation>
    <scope>NUCLEOTIDE SEQUENCE [LARGE SCALE GENOMIC DNA]</scope>
    <source>
        <strain evidence="1 2">NCTC10429</strain>
    </source>
</reference>